<dbReference type="AlphaFoldDB" id="A0A933SFT8"/>
<name>A0A933SFT8_UNCEI</name>
<protein>
    <submittedName>
        <fullName evidence="3">Alpha/beta hydrolase fold domain-containing protein</fullName>
    </submittedName>
</protein>
<keyword evidence="3" id="KW-0378">Hydrolase</keyword>
<feature type="domain" description="Alpha/beta hydrolase fold-3" evidence="2">
    <location>
        <begin position="12"/>
        <end position="74"/>
    </location>
</feature>
<sequence length="99" mass="10829">MLYATRRGVSRGHPGHDPRISPLCANLRGLPPSARQAGGPKIFHDGSVEFADAAKSQGVGMSFPVWPEMNHDFQAFRPEVPEAGEALANSRSVMEQWCR</sequence>
<organism evidence="3 4">
    <name type="scientific">Eiseniibacteriota bacterium</name>
    <dbReference type="NCBI Taxonomy" id="2212470"/>
    <lineage>
        <taxon>Bacteria</taxon>
        <taxon>Candidatus Eiseniibacteriota</taxon>
    </lineage>
</organism>
<evidence type="ECO:0000256" key="1">
    <source>
        <dbReference type="SAM" id="MobiDB-lite"/>
    </source>
</evidence>
<comment type="caution">
    <text evidence="3">The sequence shown here is derived from an EMBL/GenBank/DDBJ whole genome shotgun (WGS) entry which is preliminary data.</text>
</comment>
<dbReference type="GO" id="GO:0016787">
    <property type="term" value="F:hydrolase activity"/>
    <property type="evidence" value="ECO:0007669"/>
    <property type="project" value="UniProtKB-KW"/>
</dbReference>
<dbReference type="Proteomes" id="UP000696931">
    <property type="component" value="Unassembled WGS sequence"/>
</dbReference>
<reference evidence="3" key="1">
    <citation type="submission" date="2020-07" db="EMBL/GenBank/DDBJ databases">
        <title>Huge and variable diversity of episymbiotic CPR bacteria and DPANN archaea in groundwater ecosystems.</title>
        <authorList>
            <person name="He C.Y."/>
            <person name="Keren R."/>
            <person name="Whittaker M."/>
            <person name="Farag I.F."/>
            <person name="Doudna J."/>
            <person name="Cate J.H.D."/>
            <person name="Banfield J.F."/>
        </authorList>
    </citation>
    <scope>NUCLEOTIDE SEQUENCE</scope>
    <source>
        <strain evidence="3">NC_groundwater_1813_Pr3_B-0.1um_71_17</strain>
    </source>
</reference>
<dbReference type="EMBL" id="JACRIW010000058">
    <property type="protein sequence ID" value="MBI5169583.1"/>
    <property type="molecule type" value="Genomic_DNA"/>
</dbReference>
<proteinExistence type="predicted"/>
<dbReference type="InterPro" id="IPR013094">
    <property type="entry name" value="AB_hydrolase_3"/>
</dbReference>
<feature type="region of interest" description="Disordered" evidence="1">
    <location>
        <begin position="1"/>
        <end position="22"/>
    </location>
</feature>
<evidence type="ECO:0000313" key="4">
    <source>
        <dbReference type="Proteomes" id="UP000696931"/>
    </source>
</evidence>
<evidence type="ECO:0000259" key="2">
    <source>
        <dbReference type="Pfam" id="PF07859"/>
    </source>
</evidence>
<gene>
    <name evidence="3" type="ORF">HZA61_08855</name>
</gene>
<accession>A0A933SFT8</accession>
<dbReference type="Gene3D" id="3.40.50.1820">
    <property type="entry name" value="alpha/beta hydrolase"/>
    <property type="match status" value="1"/>
</dbReference>
<evidence type="ECO:0000313" key="3">
    <source>
        <dbReference type="EMBL" id="MBI5169583.1"/>
    </source>
</evidence>
<dbReference type="Pfam" id="PF07859">
    <property type="entry name" value="Abhydrolase_3"/>
    <property type="match status" value="1"/>
</dbReference>
<dbReference type="InterPro" id="IPR029058">
    <property type="entry name" value="AB_hydrolase_fold"/>
</dbReference>
<dbReference type="SUPFAM" id="SSF53474">
    <property type="entry name" value="alpha/beta-Hydrolases"/>
    <property type="match status" value="1"/>
</dbReference>